<sequence>MSDTPVTNNPPAGTPILTLENVTKSFGPVTVIKGVTVNVRPGKVQVLLGENGAGKSTLIKMMAGVYQPDGGRILVDGKEVRLPDTNASEALGIATIHQELNLVGSMTVAENICMGRFPRRFGLVDRRQMRKVARDALNKIGLDIDVDHKVGELGIARQQLVEIAKALSLNARMLILDEPTAALTKREISALFSVVEDLRERGVGMVFISHHLDEIAAIGDSVSVLRDGEFVAEVPADTHEDELVRLMVGRSIEQQFPRRREYRGPADTLLEVEGLSTKGMVNNVSFSVKAGEIVGLAGLVGAGRTEVIRAIAGVDPYATGSVRVRGKDLPKSSIGAAIRSGVGHVPEDRKAHGLVLGAAVNENIGYATLSTTAKSGLVDRSGQRKRAQDVADKLRIRMHNLDQVVGSLSGGNQQKTVFARWIVANSTVLLLDEPTRGVDVGAKVEIYELMNAITAAGGAVVMVSSELPEVLGMSDRVLVMSGGHISGELSADDATQDAVMSLAVRDVQRDLEDKLMEDGHE</sequence>
<evidence type="ECO:0000313" key="11">
    <source>
        <dbReference type="Proteomes" id="UP000199258"/>
    </source>
</evidence>
<dbReference type="EMBL" id="FNDT01000010">
    <property type="protein sequence ID" value="SDI39654.1"/>
    <property type="molecule type" value="Genomic_DNA"/>
</dbReference>
<proteinExistence type="predicted"/>
<dbReference type="RefSeq" id="WP_245702839.1">
    <property type="nucleotide sequence ID" value="NZ_FNDT01000010.1"/>
</dbReference>
<name>A0A1G8K8A2_9MICC</name>
<keyword evidence="3" id="KW-1003">Cell membrane</keyword>
<keyword evidence="8" id="KW-0472">Membrane</keyword>
<dbReference type="InterPro" id="IPR027417">
    <property type="entry name" value="P-loop_NTPase"/>
</dbReference>
<keyword evidence="4" id="KW-0677">Repeat</keyword>
<dbReference type="PANTHER" id="PTHR43790:SF9">
    <property type="entry name" value="GALACTOFURANOSE TRANSPORTER ATP-BINDING PROTEIN YTFR"/>
    <property type="match status" value="1"/>
</dbReference>
<protein>
    <submittedName>
        <fullName evidence="10">Monosaccharide ABC transporter ATP-binding protein, CUT2 family</fullName>
    </submittedName>
</protein>
<keyword evidence="11" id="KW-1185">Reference proteome</keyword>
<dbReference type="GO" id="GO:0016887">
    <property type="term" value="F:ATP hydrolysis activity"/>
    <property type="evidence" value="ECO:0007669"/>
    <property type="project" value="InterPro"/>
</dbReference>
<dbReference type="GO" id="GO:0005524">
    <property type="term" value="F:ATP binding"/>
    <property type="evidence" value="ECO:0007669"/>
    <property type="project" value="UniProtKB-KW"/>
</dbReference>
<dbReference type="CDD" id="cd03215">
    <property type="entry name" value="ABC_Carb_Monos_II"/>
    <property type="match status" value="1"/>
</dbReference>
<gene>
    <name evidence="10" type="ORF">SAMN04488693_110111</name>
</gene>
<dbReference type="InterPro" id="IPR003439">
    <property type="entry name" value="ABC_transporter-like_ATP-bd"/>
</dbReference>
<feature type="domain" description="ABC transporter" evidence="9">
    <location>
        <begin position="264"/>
        <end position="507"/>
    </location>
</feature>
<evidence type="ECO:0000256" key="1">
    <source>
        <dbReference type="ARBA" id="ARBA00004202"/>
    </source>
</evidence>
<dbReference type="SMART" id="SM00382">
    <property type="entry name" value="AAA"/>
    <property type="match status" value="2"/>
</dbReference>
<feature type="domain" description="ABC transporter" evidence="9">
    <location>
        <begin position="17"/>
        <end position="252"/>
    </location>
</feature>
<dbReference type="Proteomes" id="UP000199258">
    <property type="component" value="Unassembled WGS sequence"/>
</dbReference>
<dbReference type="CDD" id="cd03216">
    <property type="entry name" value="ABC_Carb_Monos_I"/>
    <property type="match status" value="1"/>
</dbReference>
<dbReference type="PANTHER" id="PTHR43790">
    <property type="entry name" value="CARBOHYDRATE TRANSPORT ATP-BINDING PROTEIN MG119-RELATED"/>
    <property type="match status" value="1"/>
</dbReference>
<comment type="subcellular location">
    <subcellularLocation>
        <location evidence="1">Cell membrane</location>
        <topology evidence="1">Peripheral membrane protein</topology>
    </subcellularLocation>
</comment>
<dbReference type="PROSITE" id="PS50893">
    <property type="entry name" value="ABC_TRANSPORTER_2"/>
    <property type="match status" value="2"/>
</dbReference>
<keyword evidence="5" id="KW-0547">Nucleotide-binding</keyword>
<dbReference type="Pfam" id="PF00005">
    <property type="entry name" value="ABC_tran"/>
    <property type="match status" value="2"/>
</dbReference>
<dbReference type="FunFam" id="3.40.50.300:FF:000127">
    <property type="entry name" value="Ribose import ATP-binding protein RbsA"/>
    <property type="match status" value="1"/>
</dbReference>
<reference evidence="10 11" key="1">
    <citation type="submission" date="2016-10" db="EMBL/GenBank/DDBJ databases">
        <authorList>
            <person name="de Groot N.N."/>
        </authorList>
    </citation>
    <scope>NUCLEOTIDE SEQUENCE [LARGE SCALE GENOMIC DNA]</scope>
    <source>
        <strain evidence="10 11">NP_1H</strain>
    </source>
</reference>
<keyword evidence="2" id="KW-0813">Transport</keyword>
<dbReference type="Gene3D" id="3.40.50.300">
    <property type="entry name" value="P-loop containing nucleotide triphosphate hydrolases"/>
    <property type="match status" value="2"/>
</dbReference>
<accession>A0A1G8K8A2</accession>
<evidence type="ECO:0000256" key="8">
    <source>
        <dbReference type="ARBA" id="ARBA00023136"/>
    </source>
</evidence>
<keyword evidence="7" id="KW-1278">Translocase</keyword>
<evidence type="ECO:0000256" key="6">
    <source>
        <dbReference type="ARBA" id="ARBA00022840"/>
    </source>
</evidence>
<dbReference type="SUPFAM" id="SSF52540">
    <property type="entry name" value="P-loop containing nucleoside triphosphate hydrolases"/>
    <property type="match status" value="2"/>
</dbReference>
<keyword evidence="6 10" id="KW-0067">ATP-binding</keyword>
<dbReference type="STRING" id="335973.SAMN04488693_110111"/>
<evidence type="ECO:0000256" key="4">
    <source>
        <dbReference type="ARBA" id="ARBA00022737"/>
    </source>
</evidence>
<organism evidence="10 11">
    <name type="scientific">Arthrobacter subterraneus</name>
    <dbReference type="NCBI Taxonomy" id="335973"/>
    <lineage>
        <taxon>Bacteria</taxon>
        <taxon>Bacillati</taxon>
        <taxon>Actinomycetota</taxon>
        <taxon>Actinomycetes</taxon>
        <taxon>Micrococcales</taxon>
        <taxon>Micrococcaceae</taxon>
        <taxon>Arthrobacter</taxon>
    </lineage>
</organism>
<evidence type="ECO:0000256" key="2">
    <source>
        <dbReference type="ARBA" id="ARBA00022448"/>
    </source>
</evidence>
<evidence type="ECO:0000256" key="3">
    <source>
        <dbReference type="ARBA" id="ARBA00022475"/>
    </source>
</evidence>
<dbReference type="InterPro" id="IPR050107">
    <property type="entry name" value="ABC_carbohydrate_import_ATPase"/>
</dbReference>
<evidence type="ECO:0000259" key="9">
    <source>
        <dbReference type="PROSITE" id="PS50893"/>
    </source>
</evidence>
<dbReference type="GO" id="GO:0005886">
    <property type="term" value="C:plasma membrane"/>
    <property type="evidence" value="ECO:0007669"/>
    <property type="project" value="UniProtKB-SubCell"/>
</dbReference>
<evidence type="ECO:0000313" key="10">
    <source>
        <dbReference type="EMBL" id="SDI39654.1"/>
    </source>
</evidence>
<dbReference type="AlphaFoldDB" id="A0A1G8K8A2"/>
<evidence type="ECO:0000256" key="5">
    <source>
        <dbReference type="ARBA" id="ARBA00022741"/>
    </source>
</evidence>
<evidence type="ECO:0000256" key="7">
    <source>
        <dbReference type="ARBA" id="ARBA00022967"/>
    </source>
</evidence>
<dbReference type="InterPro" id="IPR003593">
    <property type="entry name" value="AAA+_ATPase"/>
</dbReference>